<evidence type="ECO:0000259" key="4">
    <source>
        <dbReference type="SMART" id="SM00560"/>
    </source>
</evidence>
<reference evidence="5 6" key="1">
    <citation type="submission" date="2016-12" db="EMBL/GenBank/DDBJ databases">
        <title>The draft genome sequence of Actinophytocola sp. 11-183.</title>
        <authorList>
            <person name="Wang W."/>
            <person name="Yuan L."/>
        </authorList>
    </citation>
    <scope>NUCLEOTIDE SEQUENCE [LARGE SCALE GENOMIC DNA]</scope>
    <source>
        <strain evidence="5 6">11-183</strain>
    </source>
</reference>
<dbReference type="PANTHER" id="PTHR46943:SF1">
    <property type="entry name" value="PENTRAXIN-RELATED PROTEIN PTX3"/>
    <property type="match status" value="1"/>
</dbReference>
<dbReference type="Gene3D" id="2.60.120.200">
    <property type="match status" value="4"/>
</dbReference>
<dbReference type="GO" id="GO:0006955">
    <property type="term" value="P:immune response"/>
    <property type="evidence" value="ECO:0007669"/>
    <property type="project" value="InterPro"/>
</dbReference>
<dbReference type="Pfam" id="PF13385">
    <property type="entry name" value="Laminin_G_3"/>
    <property type="match status" value="4"/>
</dbReference>
<accession>A0A1Q8CKV5</accession>
<feature type="domain" description="LamG-like jellyroll fold" evidence="4">
    <location>
        <begin position="1364"/>
        <end position="1516"/>
    </location>
</feature>
<keyword evidence="1" id="KW-0732">Signal</keyword>
<evidence type="ECO:0000256" key="1">
    <source>
        <dbReference type="ARBA" id="ARBA00022729"/>
    </source>
</evidence>
<dbReference type="STRING" id="1912961.BU204_24045"/>
<comment type="caution">
    <text evidence="5">The sequence shown here is derived from an EMBL/GenBank/DDBJ whole genome shotgun (WGS) entry which is preliminary data.</text>
</comment>
<keyword evidence="6" id="KW-1185">Reference proteome</keyword>
<name>A0A1Q8CKV5_9PSEU</name>
<dbReference type="InterPro" id="IPR042837">
    <property type="entry name" value="PTX3"/>
</dbReference>
<evidence type="ECO:0000313" key="6">
    <source>
        <dbReference type="Proteomes" id="UP000185596"/>
    </source>
</evidence>
<organism evidence="5 6">
    <name type="scientific">Actinophytocola xanthii</name>
    <dbReference type="NCBI Taxonomy" id="1912961"/>
    <lineage>
        <taxon>Bacteria</taxon>
        <taxon>Bacillati</taxon>
        <taxon>Actinomycetota</taxon>
        <taxon>Actinomycetes</taxon>
        <taxon>Pseudonocardiales</taxon>
        <taxon>Pseudonocardiaceae</taxon>
    </lineage>
</organism>
<feature type="domain" description="LamG-like jellyroll fold" evidence="4">
    <location>
        <begin position="715"/>
        <end position="863"/>
    </location>
</feature>
<evidence type="ECO:0000256" key="2">
    <source>
        <dbReference type="ARBA" id="ARBA00023157"/>
    </source>
</evidence>
<dbReference type="EMBL" id="MSIE01000046">
    <property type="protein sequence ID" value="OLF14983.1"/>
    <property type="molecule type" value="Genomic_DNA"/>
</dbReference>
<feature type="region of interest" description="Disordered" evidence="3">
    <location>
        <begin position="1098"/>
        <end position="1131"/>
    </location>
</feature>
<feature type="domain" description="LamG-like jellyroll fold" evidence="4">
    <location>
        <begin position="937"/>
        <end position="1080"/>
    </location>
</feature>
<dbReference type="SMART" id="SM00560">
    <property type="entry name" value="LamGL"/>
    <property type="match status" value="4"/>
</dbReference>
<sequence>MVVAGAVAAPVFERDRGLVAENPVSSAPDGVSAAATAARQGRRVEALDERSETRTVYANPDGLRTAVLTATPTRVRRGSTWVPIDTTVRPRADGMVAPSATVGDVAFSGGGSAPLVRMVKDGRLFELSWPRPLPKPKLAGDTVTYRDVMSDVDLVMKADRHGYQQHLVVGRRGAGPRSVRLGVRADGLRLTVDEAGGLRAVDRKGTEVLTAPPSTMWDAAGRTAAVAVSVVDGELTVTPDAAFLADPAVRYPVTIDPPMRTFERWGWANVVSGKAGESYWNQSAALDPNLAQVGQCYNADGRCAGIAEAWAYFQYDTSFLNGSDILDVTFRSAVGYSPNCDGAARGHGVFMPARLIDAGLNWNNKPEGPKVGGWAAPQSNADHGCGGIRGAGTAVPNGNVNPVGSSVYYLRADNGGDTMSWRKYLASETKLTVTYNHRPDAPSDLRTDPPTQQPCAWCAGKPYLSAQNVRLIGRFTDPDNDGVEPHWRWRYGTGATNTRVGAVQASGATHDLQISPPENVDVSWWAHGFDPGPPAGHFAGLESHGRTFVVDRTRPTTPPGVSSTAYPDDEWQHGGAGVPGVFTFSSGGVADIDHYLYGFEDPPTSKVAATALGGPATVTVTPPGDGRRVLYVQSVDRAGNRSGTRDHTFFVRAGDGAYAQYAFEGNSRDDAYLGDRHGTLRGAAAYAPGAVGTSLLLDGRAGSEMVAPNTVRTDSSFSVSAWVRPDSLPTRPMGVATQDSGAGYGGWLLHYRNDDGNTPRWHVWVFGGDPANPGSVAVFSPTAHPQVGRWTHLTAVYDQARNTVALYVNGVLAAERTTPAGWVPLRSEGQLAVGRLQYAGQPGHVWHGGIDEVRIYDRALAAAEVTAMVSRDNVRSAHWRFDDQPGTTARNEVVGGADGVLTGGAELVDNGGLGGAVHLDGQDDTVVTGAPAVRTDQSYSVAAWVKADRFTTGRSMTAVSQDGTANSGFYLQYDLTQKKWAFVRLPASQTDPTGYVVAAPRTPVPGTWVHLTGVFDAPSRTMSFYVDGEPAGVLRTGEAAPWSAEGPLVVGRGMYRGQQVDHWPGSVDEVQTYTRALAPEEIRSIVTRSDVTAGAWRLDGDADDTSGRGLTGSWTGTPGWTEGQGDHPDPADQAAVFTGANSVSAPNAVNTADSFSVSAWVRPDRAGCTCTILSQDAVNNSAFALSTQDDGRYGLLAVTEDPAGRAPGNDLAVAGAVQPGQWTHVAGVFNRQRGRIELYLNGALVATAPHTATVSGAGRVQLGRARWQGGYVNAFTGAIDDVVVHSRALYVEEIRAMAGRDPLLIHHWRLNETGGDTGADAVGVRPVRLTGGTRFGPGRSGNAAEFDGADDAASVPAVDLRTDQDFTVSAFVRLDDLPECPATCRRDAVSLEGGQNGKLRLGHVIDDDQAHAPGKWVFEMPEQATGRVTEAAISVRPSQAHSWVLLVGVYRASTGTIALHVYGPDTVDFDTGTLGTPWHSAGPAHVGRGVQNGAPGRHWQGKVDDVRLYGAALPPERLAAIFRSYPAP</sequence>
<evidence type="ECO:0000256" key="3">
    <source>
        <dbReference type="SAM" id="MobiDB-lite"/>
    </source>
</evidence>
<protein>
    <recommendedName>
        <fullName evidence="4">LamG-like jellyroll fold domain-containing protein</fullName>
    </recommendedName>
</protein>
<keyword evidence="2" id="KW-1015">Disulfide bond</keyword>
<gene>
    <name evidence="5" type="ORF">BU204_24045</name>
</gene>
<dbReference type="InterPro" id="IPR006558">
    <property type="entry name" value="LamG-like"/>
</dbReference>
<proteinExistence type="predicted"/>
<evidence type="ECO:0000313" key="5">
    <source>
        <dbReference type="EMBL" id="OLF14983.1"/>
    </source>
</evidence>
<dbReference type="Proteomes" id="UP000185596">
    <property type="component" value="Unassembled WGS sequence"/>
</dbReference>
<dbReference type="SUPFAM" id="SSF49899">
    <property type="entry name" value="Concanavalin A-like lectins/glucanases"/>
    <property type="match status" value="4"/>
</dbReference>
<dbReference type="PANTHER" id="PTHR46943">
    <property type="entry name" value="PENTRAXIN-RELATED PROTEIN PTX3"/>
    <property type="match status" value="1"/>
</dbReference>
<dbReference type="InterPro" id="IPR013320">
    <property type="entry name" value="ConA-like_dom_sf"/>
</dbReference>
<feature type="domain" description="LamG-like jellyroll fold" evidence="4">
    <location>
        <begin position="1153"/>
        <end position="1292"/>
    </location>
</feature>